<name>A0ABV5RPV2_9ACTN</name>
<reference evidence="1 2" key="1">
    <citation type="submission" date="2024-09" db="EMBL/GenBank/DDBJ databases">
        <authorList>
            <person name="Sun Q."/>
            <person name="Mori K."/>
        </authorList>
    </citation>
    <scope>NUCLEOTIDE SEQUENCE [LARGE SCALE GENOMIC DNA]</scope>
    <source>
        <strain evidence="1 2">JCM 3331</strain>
    </source>
</reference>
<accession>A0ABV5RPV2</accession>
<dbReference type="RefSeq" id="WP_345516628.1">
    <property type="nucleotide sequence ID" value="NZ_BAAAXD010000038.1"/>
</dbReference>
<evidence type="ECO:0000313" key="1">
    <source>
        <dbReference type="EMBL" id="MFB9578889.1"/>
    </source>
</evidence>
<organism evidence="1 2">
    <name type="scientific">Streptomyces yanii</name>
    <dbReference type="NCBI Taxonomy" id="78510"/>
    <lineage>
        <taxon>Bacteria</taxon>
        <taxon>Bacillati</taxon>
        <taxon>Actinomycetota</taxon>
        <taxon>Actinomycetes</taxon>
        <taxon>Kitasatosporales</taxon>
        <taxon>Streptomycetaceae</taxon>
        <taxon>Streptomyces</taxon>
    </lineage>
</organism>
<protein>
    <submittedName>
        <fullName evidence="1">Uncharacterized protein</fullName>
    </submittedName>
</protein>
<dbReference type="EMBL" id="JBHMCG010000201">
    <property type="protein sequence ID" value="MFB9578889.1"/>
    <property type="molecule type" value="Genomic_DNA"/>
</dbReference>
<comment type="caution">
    <text evidence="1">The sequence shown here is derived from an EMBL/GenBank/DDBJ whole genome shotgun (WGS) entry which is preliminary data.</text>
</comment>
<keyword evidence="2" id="KW-1185">Reference proteome</keyword>
<proteinExistence type="predicted"/>
<dbReference type="Proteomes" id="UP001589710">
    <property type="component" value="Unassembled WGS sequence"/>
</dbReference>
<gene>
    <name evidence="1" type="ORF">ACFFTL_43260</name>
</gene>
<sequence length="109" mass="12149">MGLVFQTTDDPESIDLKDEHGSVGHLFYSDGLPDPEDRMDEPMEPGWCGEVSGFELGNAKGIGRHSDFKQAVAAAQARYEELVEYRRKCARIDRQRPRTVSVPSGGQPR</sequence>
<evidence type="ECO:0000313" key="2">
    <source>
        <dbReference type="Proteomes" id="UP001589710"/>
    </source>
</evidence>